<reference evidence="1" key="1">
    <citation type="submission" date="2014-11" db="EMBL/GenBank/DDBJ databases">
        <authorList>
            <person name="Amaro Gonzalez C."/>
        </authorList>
    </citation>
    <scope>NUCLEOTIDE SEQUENCE</scope>
</reference>
<reference evidence="1" key="2">
    <citation type="journal article" date="2015" name="Fish Shellfish Immunol.">
        <title>Early steps in the European eel (Anguilla anguilla)-Vibrio vulnificus interaction in the gills: Role of the RtxA13 toxin.</title>
        <authorList>
            <person name="Callol A."/>
            <person name="Pajuelo D."/>
            <person name="Ebbesson L."/>
            <person name="Teles M."/>
            <person name="MacKenzie S."/>
            <person name="Amaro C."/>
        </authorList>
    </citation>
    <scope>NUCLEOTIDE SEQUENCE</scope>
</reference>
<dbReference type="EMBL" id="GBXM01106145">
    <property type="protein sequence ID" value="JAH02432.1"/>
    <property type="molecule type" value="Transcribed_RNA"/>
</dbReference>
<dbReference type="AlphaFoldDB" id="A0A0E9PDS8"/>
<accession>A0A0E9PDS8</accession>
<sequence length="28" mass="3374">MVKLISILVKSFMYILCLTKFKYCTCRQ</sequence>
<protein>
    <submittedName>
        <fullName evidence="1">Uncharacterized protein</fullName>
    </submittedName>
</protein>
<organism evidence="1">
    <name type="scientific">Anguilla anguilla</name>
    <name type="common">European freshwater eel</name>
    <name type="synonym">Muraena anguilla</name>
    <dbReference type="NCBI Taxonomy" id="7936"/>
    <lineage>
        <taxon>Eukaryota</taxon>
        <taxon>Metazoa</taxon>
        <taxon>Chordata</taxon>
        <taxon>Craniata</taxon>
        <taxon>Vertebrata</taxon>
        <taxon>Euteleostomi</taxon>
        <taxon>Actinopterygii</taxon>
        <taxon>Neopterygii</taxon>
        <taxon>Teleostei</taxon>
        <taxon>Anguilliformes</taxon>
        <taxon>Anguillidae</taxon>
        <taxon>Anguilla</taxon>
    </lineage>
</organism>
<evidence type="ECO:0000313" key="1">
    <source>
        <dbReference type="EMBL" id="JAH02432.1"/>
    </source>
</evidence>
<proteinExistence type="predicted"/>
<name>A0A0E9PDS8_ANGAN</name>